<dbReference type="EMBL" id="OZ034819">
    <property type="protein sequence ID" value="CAL1398420.1"/>
    <property type="molecule type" value="Genomic_DNA"/>
</dbReference>
<evidence type="ECO:0000313" key="1">
    <source>
        <dbReference type="EMBL" id="CAL1398420.1"/>
    </source>
</evidence>
<organism evidence="1 2">
    <name type="scientific">Linum trigynum</name>
    <dbReference type="NCBI Taxonomy" id="586398"/>
    <lineage>
        <taxon>Eukaryota</taxon>
        <taxon>Viridiplantae</taxon>
        <taxon>Streptophyta</taxon>
        <taxon>Embryophyta</taxon>
        <taxon>Tracheophyta</taxon>
        <taxon>Spermatophyta</taxon>
        <taxon>Magnoliopsida</taxon>
        <taxon>eudicotyledons</taxon>
        <taxon>Gunneridae</taxon>
        <taxon>Pentapetalae</taxon>
        <taxon>rosids</taxon>
        <taxon>fabids</taxon>
        <taxon>Malpighiales</taxon>
        <taxon>Linaceae</taxon>
        <taxon>Linum</taxon>
    </lineage>
</organism>
<sequence length="72" mass="7835">MKAVEVEVEEVATAVVEAVGMAKAEVTKEVAMMGTVATTAVEVKEPIEEVAMVEAAIFERLKRERRKKGESN</sequence>
<protein>
    <submittedName>
        <fullName evidence="1">Uncharacterized protein</fullName>
    </submittedName>
</protein>
<evidence type="ECO:0000313" key="2">
    <source>
        <dbReference type="Proteomes" id="UP001497516"/>
    </source>
</evidence>
<accession>A0AAV2FLT2</accession>
<proteinExistence type="predicted"/>
<reference evidence="1 2" key="1">
    <citation type="submission" date="2024-04" db="EMBL/GenBank/DDBJ databases">
        <authorList>
            <person name="Fracassetti M."/>
        </authorList>
    </citation>
    <scope>NUCLEOTIDE SEQUENCE [LARGE SCALE GENOMIC DNA]</scope>
</reference>
<dbReference type="AlphaFoldDB" id="A0AAV2FLT2"/>
<name>A0AAV2FLT2_9ROSI</name>
<keyword evidence="2" id="KW-1185">Reference proteome</keyword>
<gene>
    <name evidence="1" type="ORF">LTRI10_LOCUS38652</name>
</gene>
<dbReference type="Proteomes" id="UP001497516">
    <property type="component" value="Chromosome 6"/>
</dbReference>